<evidence type="ECO:0000256" key="2">
    <source>
        <dbReference type="SAM" id="Phobius"/>
    </source>
</evidence>
<keyword evidence="2" id="KW-0472">Membrane</keyword>
<feature type="compositionally biased region" description="Polar residues" evidence="1">
    <location>
        <begin position="619"/>
        <end position="638"/>
    </location>
</feature>
<name>A0A0C9WV91_9AGAR</name>
<feature type="compositionally biased region" description="Polar residues" evidence="1">
    <location>
        <begin position="663"/>
        <end position="678"/>
    </location>
</feature>
<accession>A0A0C9WV91</accession>
<feature type="transmembrane region" description="Helical" evidence="2">
    <location>
        <begin position="544"/>
        <end position="564"/>
    </location>
</feature>
<reference evidence="4" key="2">
    <citation type="submission" date="2015-01" db="EMBL/GenBank/DDBJ databases">
        <title>Evolutionary Origins and Diversification of the Mycorrhizal Mutualists.</title>
        <authorList>
            <consortium name="DOE Joint Genome Institute"/>
            <consortium name="Mycorrhizal Genomics Consortium"/>
            <person name="Kohler A."/>
            <person name="Kuo A."/>
            <person name="Nagy L.G."/>
            <person name="Floudas D."/>
            <person name="Copeland A."/>
            <person name="Barry K.W."/>
            <person name="Cichocki N."/>
            <person name="Veneault-Fourrey C."/>
            <person name="LaButti K."/>
            <person name="Lindquist E.A."/>
            <person name="Lipzen A."/>
            <person name="Lundell T."/>
            <person name="Morin E."/>
            <person name="Murat C."/>
            <person name="Riley R."/>
            <person name="Ohm R."/>
            <person name="Sun H."/>
            <person name="Tunlid A."/>
            <person name="Henrissat B."/>
            <person name="Grigoriev I.V."/>
            <person name="Hibbett D.S."/>
            <person name="Martin F."/>
        </authorList>
    </citation>
    <scope>NUCLEOTIDE SEQUENCE [LARGE SCALE GENOMIC DNA]</scope>
    <source>
        <strain evidence="4">LaAM-08-1</strain>
    </source>
</reference>
<evidence type="ECO:0000313" key="3">
    <source>
        <dbReference type="EMBL" id="KIJ92548.1"/>
    </source>
</evidence>
<dbReference type="EMBL" id="KN838902">
    <property type="protein sequence ID" value="KIJ92548.1"/>
    <property type="molecule type" value="Genomic_DNA"/>
</dbReference>
<gene>
    <name evidence="3" type="ORF">K443DRAFT_13518</name>
</gene>
<sequence length="686" mass="75138">MVDEHSPKSHANTNYLPVETDIEMGSDPPPPPRSKTSTWRNKFYKYGPFAVHFAVTVLVATVCLGYLDGRTFNVNARRPQYREVDGSVARTTSHVPLQSDITTAVSLAASVARVAGGWWAAGYIWRCIFVAMERGGISAKGVSQAISSLLPVLCHSTRKSNMAIIYITLFATFSIDYFSAALTGSFIWETADTRVPGKIPLSGIADGTKHKLEIRDNPQIISSSDAFSDMSQMLTMASASASIAWGTQSNSILNITEPSTTFRRVVNGAQYISINSTLANVMMPYFAVDAFEWVRDPHQILTDEQLSLLKQNASGSNPFLIIANGTGGLLPEGGWGAAPPASEWDFSKPISETRLFVFRIWFPNPPPLHTHQNRATLEIRDLTSSPVMTITPNICPQDYTIDPGSQINFISGFEYTMADSDNVVGGDCFAIANVSYRAGVMSSQNCKIISPNVVETQALSSITGDSYTTDALGIAPLVAASFFLSNYAIPLNYGTSRNLAIELTSRAYQATWAAMVDYYTTGGNATTVQIALPTLRAKVTHWRVYLWVALHFWVLALGLLFAYLQSHCDHPWVSDPTMAVFWLDTRAALQRVSDPWQPGTEIWEDGMLKLELDEAGQRSVQVKSSSGSRQRRYSNSIPLQRRMPPSSSTIPEEENGGSVETLIGTSVTRLHTSSVDSTRTPEDSGE</sequence>
<evidence type="ECO:0008006" key="5">
    <source>
        <dbReference type="Google" id="ProtNLM"/>
    </source>
</evidence>
<dbReference type="STRING" id="1095629.A0A0C9WV91"/>
<keyword evidence="4" id="KW-1185">Reference proteome</keyword>
<feature type="transmembrane region" description="Helical" evidence="2">
    <location>
        <begin position="49"/>
        <end position="67"/>
    </location>
</feature>
<proteinExistence type="predicted"/>
<feature type="transmembrane region" description="Helical" evidence="2">
    <location>
        <begin position="163"/>
        <end position="188"/>
    </location>
</feature>
<dbReference type="OrthoDB" id="3208378at2759"/>
<dbReference type="HOGENOM" id="CLU_026866_0_0_1"/>
<protein>
    <recommendedName>
        <fullName evidence="5">Transmembrane protein</fullName>
    </recommendedName>
</protein>
<keyword evidence="2" id="KW-0812">Transmembrane</keyword>
<keyword evidence="2" id="KW-1133">Transmembrane helix</keyword>
<organism evidence="3 4">
    <name type="scientific">Laccaria amethystina LaAM-08-1</name>
    <dbReference type="NCBI Taxonomy" id="1095629"/>
    <lineage>
        <taxon>Eukaryota</taxon>
        <taxon>Fungi</taxon>
        <taxon>Dikarya</taxon>
        <taxon>Basidiomycota</taxon>
        <taxon>Agaricomycotina</taxon>
        <taxon>Agaricomycetes</taxon>
        <taxon>Agaricomycetidae</taxon>
        <taxon>Agaricales</taxon>
        <taxon>Agaricineae</taxon>
        <taxon>Hydnangiaceae</taxon>
        <taxon>Laccaria</taxon>
    </lineage>
</organism>
<evidence type="ECO:0000313" key="4">
    <source>
        <dbReference type="Proteomes" id="UP000054477"/>
    </source>
</evidence>
<dbReference type="Proteomes" id="UP000054477">
    <property type="component" value="Unassembled WGS sequence"/>
</dbReference>
<feature type="region of interest" description="Disordered" evidence="1">
    <location>
        <begin position="619"/>
        <end position="686"/>
    </location>
</feature>
<reference evidence="3 4" key="1">
    <citation type="submission" date="2014-04" db="EMBL/GenBank/DDBJ databases">
        <authorList>
            <consortium name="DOE Joint Genome Institute"/>
            <person name="Kuo A."/>
            <person name="Kohler A."/>
            <person name="Nagy L.G."/>
            <person name="Floudas D."/>
            <person name="Copeland A."/>
            <person name="Barry K.W."/>
            <person name="Cichocki N."/>
            <person name="Veneault-Fourrey C."/>
            <person name="LaButti K."/>
            <person name="Lindquist E.A."/>
            <person name="Lipzen A."/>
            <person name="Lundell T."/>
            <person name="Morin E."/>
            <person name="Murat C."/>
            <person name="Sun H."/>
            <person name="Tunlid A."/>
            <person name="Henrissat B."/>
            <person name="Grigoriev I.V."/>
            <person name="Hibbett D.S."/>
            <person name="Martin F."/>
            <person name="Nordberg H.P."/>
            <person name="Cantor M.N."/>
            <person name="Hua S.X."/>
        </authorList>
    </citation>
    <scope>NUCLEOTIDE SEQUENCE [LARGE SCALE GENOMIC DNA]</scope>
    <source>
        <strain evidence="3 4">LaAM-08-1</strain>
    </source>
</reference>
<evidence type="ECO:0000256" key="1">
    <source>
        <dbReference type="SAM" id="MobiDB-lite"/>
    </source>
</evidence>
<feature type="region of interest" description="Disordered" evidence="1">
    <location>
        <begin position="1"/>
        <end position="36"/>
    </location>
</feature>
<dbReference type="AlphaFoldDB" id="A0A0C9WV91"/>